<dbReference type="SUPFAM" id="SSF47384">
    <property type="entry name" value="Homodimeric domain of signal transducing histidine kinase"/>
    <property type="match status" value="1"/>
</dbReference>
<dbReference type="EMBL" id="PIPL01000002">
    <property type="protein sequence ID" value="RUO24547.1"/>
    <property type="molecule type" value="Genomic_DNA"/>
</dbReference>
<dbReference type="Gene3D" id="3.30.565.10">
    <property type="entry name" value="Histidine kinase-like ATPase, C-terminal domain"/>
    <property type="match status" value="1"/>
</dbReference>
<evidence type="ECO:0000256" key="3">
    <source>
        <dbReference type="ARBA" id="ARBA00022553"/>
    </source>
</evidence>
<keyword evidence="5" id="KW-0067">ATP-binding</keyword>
<keyword evidence="5" id="KW-0547">Nucleotide-binding</keyword>
<dbReference type="OrthoDB" id="9772100at2"/>
<keyword evidence="6" id="KW-1185">Reference proteome</keyword>
<dbReference type="Gene3D" id="1.10.287.130">
    <property type="match status" value="1"/>
</dbReference>
<evidence type="ECO:0000256" key="1">
    <source>
        <dbReference type="ARBA" id="ARBA00000085"/>
    </source>
</evidence>
<dbReference type="InterPro" id="IPR036890">
    <property type="entry name" value="HATPase_C_sf"/>
</dbReference>
<dbReference type="GO" id="GO:0005524">
    <property type="term" value="F:ATP binding"/>
    <property type="evidence" value="ECO:0007669"/>
    <property type="project" value="UniProtKB-KW"/>
</dbReference>
<dbReference type="InterPro" id="IPR005467">
    <property type="entry name" value="His_kinase_dom"/>
</dbReference>
<organism evidence="5 6">
    <name type="scientific">Aliidiomarina minuta</name>
    <dbReference type="NCBI Taxonomy" id="880057"/>
    <lineage>
        <taxon>Bacteria</taxon>
        <taxon>Pseudomonadati</taxon>
        <taxon>Pseudomonadota</taxon>
        <taxon>Gammaproteobacteria</taxon>
        <taxon>Alteromonadales</taxon>
        <taxon>Idiomarinaceae</taxon>
        <taxon>Aliidiomarina</taxon>
    </lineage>
</organism>
<evidence type="ECO:0000313" key="5">
    <source>
        <dbReference type="EMBL" id="RUO24547.1"/>
    </source>
</evidence>
<proteinExistence type="predicted"/>
<dbReference type="InterPro" id="IPR004358">
    <property type="entry name" value="Sig_transdc_His_kin-like_C"/>
</dbReference>
<dbReference type="Pfam" id="PF02518">
    <property type="entry name" value="HATPase_c"/>
    <property type="match status" value="1"/>
</dbReference>
<dbReference type="CDD" id="cd00082">
    <property type="entry name" value="HisKA"/>
    <property type="match status" value="1"/>
</dbReference>
<dbReference type="GO" id="GO:0000155">
    <property type="term" value="F:phosphorelay sensor kinase activity"/>
    <property type="evidence" value="ECO:0007669"/>
    <property type="project" value="InterPro"/>
</dbReference>
<name>A0A432W563_9GAMM</name>
<dbReference type="Proteomes" id="UP000288293">
    <property type="component" value="Unassembled WGS sequence"/>
</dbReference>
<dbReference type="InterPro" id="IPR003594">
    <property type="entry name" value="HATPase_dom"/>
</dbReference>
<dbReference type="InterPro" id="IPR003661">
    <property type="entry name" value="HisK_dim/P_dom"/>
</dbReference>
<reference evidence="5 6" key="1">
    <citation type="journal article" date="2011" name="Front. Microbiol.">
        <title>Genomic signatures of strain selection and enhancement in Bacillus atrophaeus var. globigii, a historical biowarfare simulant.</title>
        <authorList>
            <person name="Gibbons H.S."/>
            <person name="Broomall S.M."/>
            <person name="McNew L.A."/>
            <person name="Daligault H."/>
            <person name="Chapman C."/>
            <person name="Bruce D."/>
            <person name="Karavis M."/>
            <person name="Krepps M."/>
            <person name="McGregor P.A."/>
            <person name="Hong C."/>
            <person name="Park K.H."/>
            <person name="Akmal A."/>
            <person name="Feldman A."/>
            <person name="Lin J.S."/>
            <person name="Chang W.E."/>
            <person name="Higgs B.W."/>
            <person name="Demirev P."/>
            <person name="Lindquist J."/>
            <person name="Liem A."/>
            <person name="Fochler E."/>
            <person name="Read T.D."/>
            <person name="Tapia R."/>
            <person name="Johnson S."/>
            <person name="Bishop-Lilly K.A."/>
            <person name="Detter C."/>
            <person name="Han C."/>
            <person name="Sozhamannan S."/>
            <person name="Rosenzweig C.N."/>
            <person name="Skowronski E.W."/>
        </authorList>
    </citation>
    <scope>NUCLEOTIDE SEQUENCE [LARGE SCALE GENOMIC DNA]</scope>
    <source>
        <strain evidence="5 6">MLST1</strain>
    </source>
</reference>
<dbReference type="AlphaFoldDB" id="A0A432W563"/>
<comment type="caution">
    <text evidence="5">The sequence shown here is derived from an EMBL/GenBank/DDBJ whole genome shotgun (WGS) entry which is preliminary data.</text>
</comment>
<dbReference type="SMART" id="SM00387">
    <property type="entry name" value="HATPase_c"/>
    <property type="match status" value="1"/>
</dbReference>
<dbReference type="PANTHER" id="PTHR43065:SF50">
    <property type="entry name" value="HISTIDINE KINASE"/>
    <property type="match status" value="1"/>
</dbReference>
<dbReference type="InterPro" id="IPR036097">
    <property type="entry name" value="HisK_dim/P_sf"/>
</dbReference>
<comment type="catalytic activity">
    <reaction evidence="1">
        <text>ATP + protein L-histidine = ADP + protein N-phospho-L-histidine.</text>
        <dbReference type="EC" id="2.7.13.3"/>
    </reaction>
</comment>
<dbReference type="PRINTS" id="PR00344">
    <property type="entry name" value="BCTRLSENSOR"/>
</dbReference>
<keyword evidence="3" id="KW-0597">Phosphoprotein</keyword>
<dbReference type="SUPFAM" id="SSF55874">
    <property type="entry name" value="ATPase domain of HSP90 chaperone/DNA topoisomerase II/histidine kinase"/>
    <property type="match status" value="1"/>
</dbReference>
<gene>
    <name evidence="5" type="ORF">CWE09_11535</name>
</gene>
<feature type="domain" description="Histidine kinase" evidence="4">
    <location>
        <begin position="159"/>
        <end position="395"/>
    </location>
</feature>
<dbReference type="PANTHER" id="PTHR43065">
    <property type="entry name" value="SENSOR HISTIDINE KINASE"/>
    <property type="match status" value="1"/>
</dbReference>
<evidence type="ECO:0000259" key="4">
    <source>
        <dbReference type="PROSITE" id="PS50109"/>
    </source>
</evidence>
<evidence type="ECO:0000313" key="6">
    <source>
        <dbReference type="Proteomes" id="UP000288293"/>
    </source>
</evidence>
<dbReference type="EC" id="2.7.13.3" evidence="2"/>
<accession>A0A432W563</accession>
<sequence>MLKMNRSVKMEIGNHELPAGVLIFNPQQSSIISANDYLAEKLGYKSTALNGQALSCIMDDAEVIALPKEASHSTRIRLQDNKGRNHAFVVSAKPLQENMCLVLLEESVESQLSIELEQDRARLLAEQTQKNELISKLESVNAQFVQTEKMAAIGQLAAGVAHEINNPIGYVYSNLQTLAGYLGDLRQIIEAIDQVSEIEELKILKNTLDYEFIRNDVSDLMSESAQGIERVKHIITALKDFSRSDDEKTESSDLQQALESTLSVVWNELKYKAEVETDYGELPLVECNLGQINQVFMNLLLNAAQSIDDFGIIKVSTRSLNNRVEIRVEDSGHGIEPEHRSRIFEPFFTTKPVGEGTGLGLPLAYNIIKKHGGSIELESTPGKGTAFTVSLPVTQLKSGR</sequence>
<evidence type="ECO:0000256" key="2">
    <source>
        <dbReference type="ARBA" id="ARBA00012438"/>
    </source>
</evidence>
<protein>
    <recommendedName>
        <fullName evidence="2">histidine kinase</fullName>
        <ecNumber evidence="2">2.7.13.3</ecNumber>
    </recommendedName>
</protein>
<dbReference type="PROSITE" id="PS50109">
    <property type="entry name" value="HIS_KIN"/>
    <property type="match status" value="1"/>
</dbReference>